<keyword evidence="2" id="KW-0677">Repeat</keyword>
<dbReference type="GO" id="GO:0008270">
    <property type="term" value="F:zinc ion binding"/>
    <property type="evidence" value="ECO:0007669"/>
    <property type="project" value="UniProtKB-KW"/>
</dbReference>
<keyword evidence="4" id="KW-0862">Zinc</keyword>
<dbReference type="OMA" id="CHIKICQ"/>
<keyword evidence="8" id="KW-1185">Reference proteome</keyword>
<dbReference type="EMBL" id="GL450717">
    <property type="protein sequence ID" value="EFN80625.1"/>
    <property type="molecule type" value="Genomic_DNA"/>
</dbReference>
<evidence type="ECO:0000256" key="5">
    <source>
        <dbReference type="PROSITE-ProRule" id="PRU00042"/>
    </source>
</evidence>
<reference evidence="7 8" key="1">
    <citation type="journal article" date="2010" name="Science">
        <title>Genomic comparison of the ants Camponotus floridanus and Harpegnathos saltator.</title>
        <authorList>
            <person name="Bonasio R."/>
            <person name="Zhang G."/>
            <person name="Ye C."/>
            <person name="Mutti N.S."/>
            <person name="Fang X."/>
            <person name="Qin N."/>
            <person name="Donahue G."/>
            <person name="Yang P."/>
            <person name="Li Q."/>
            <person name="Li C."/>
            <person name="Zhang P."/>
            <person name="Huang Z."/>
            <person name="Berger S.L."/>
            <person name="Reinberg D."/>
            <person name="Wang J."/>
            <person name="Liebig J."/>
        </authorList>
    </citation>
    <scope>NUCLEOTIDE SEQUENCE [LARGE SCALE GENOMIC DNA]</scope>
    <source>
        <strain evidence="7 8">R22 G/1</strain>
    </source>
</reference>
<evidence type="ECO:0000259" key="6">
    <source>
        <dbReference type="PROSITE" id="PS50157"/>
    </source>
</evidence>
<protein>
    <submittedName>
        <fullName evidence="7">Zinc finger protein 354B</fullName>
    </submittedName>
</protein>
<evidence type="ECO:0000256" key="3">
    <source>
        <dbReference type="ARBA" id="ARBA00022771"/>
    </source>
</evidence>
<dbReference type="PANTHER" id="PTHR24379:SF121">
    <property type="entry name" value="C2H2-TYPE DOMAIN-CONTAINING PROTEIN"/>
    <property type="match status" value="1"/>
</dbReference>
<dbReference type="InParanoid" id="E2BUK2"/>
<evidence type="ECO:0000313" key="8">
    <source>
        <dbReference type="Proteomes" id="UP000008237"/>
    </source>
</evidence>
<feature type="domain" description="C2H2-type" evidence="6">
    <location>
        <begin position="76"/>
        <end position="99"/>
    </location>
</feature>
<proteinExistence type="predicted"/>
<dbReference type="AlphaFoldDB" id="E2BUK2"/>
<keyword evidence="1" id="KW-0479">Metal-binding</keyword>
<evidence type="ECO:0000256" key="1">
    <source>
        <dbReference type="ARBA" id="ARBA00022723"/>
    </source>
</evidence>
<feature type="domain" description="C2H2-type" evidence="6">
    <location>
        <begin position="104"/>
        <end position="131"/>
    </location>
</feature>
<evidence type="ECO:0000256" key="2">
    <source>
        <dbReference type="ARBA" id="ARBA00022737"/>
    </source>
</evidence>
<dbReference type="SMART" id="SM00355">
    <property type="entry name" value="ZnF_C2H2"/>
    <property type="match status" value="5"/>
</dbReference>
<name>E2BUK2_HARSA</name>
<keyword evidence="3 5" id="KW-0863">Zinc-finger</keyword>
<dbReference type="InterPro" id="IPR013087">
    <property type="entry name" value="Znf_C2H2_type"/>
</dbReference>
<sequence>MDMTKQHLDMVERSINKCSNYNCDTDDMSLKSIQRLQPNKQEGTNIIQPGPSLENNLCGKDSTKESSTKKYKRIPIQCDICKQIFRRKQELIDHCEKVHKRSIYKCKHCDYETNCKSNFKRHEKTHVRKRATNSGDYMCTEPGCNKIYKNKYDFKCHIKICQYKNKMKSNNMGPGPSSESNLYFRKKNEMYKLSKQCRICGQIFCNKKMLVDHSMKVHQHCVHICEDETCSYETNNLRNMQKHFIRMHMNNKN</sequence>
<gene>
    <name evidence="7" type="ORF">EAI_01442</name>
</gene>
<dbReference type="Proteomes" id="UP000008237">
    <property type="component" value="Unassembled WGS sequence"/>
</dbReference>
<feature type="domain" description="C2H2-type" evidence="6">
    <location>
        <begin position="195"/>
        <end position="218"/>
    </location>
</feature>
<dbReference type="PROSITE" id="PS50157">
    <property type="entry name" value="ZINC_FINGER_C2H2_2"/>
    <property type="match status" value="3"/>
</dbReference>
<dbReference type="PROSITE" id="PS00028">
    <property type="entry name" value="ZINC_FINGER_C2H2_1"/>
    <property type="match status" value="2"/>
</dbReference>
<dbReference type="Gene3D" id="3.30.160.60">
    <property type="entry name" value="Classic Zinc Finger"/>
    <property type="match status" value="1"/>
</dbReference>
<dbReference type="InterPro" id="IPR036236">
    <property type="entry name" value="Znf_C2H2_sf"/>
</dbReference>
<evidence type="ECO:0000256" key="4">
    <source>
        <dbReference type="ARBA" id="ARBA00022833"/>
    </source>
</evidence>
<accession>E2BUK2</accession>
<organism evidence="8">
    <name type="scientific">Harpegnathos saltator</name>
    <name type="common">Jerdon's jumping ant</name>
    <dbReference type="NCBI Taxonomy" id="610380"/>
    <lineage>
        <taxon>Eukaryota</taxon>
        <taxon>Metazoa</taxon>
        <taxon>Ecdysozoa</taxon>
        <taxon>Arthropoda</taxon>
        <taxon>Hexapoda</taxon>
        <taxon>Insecta</taxon>
        <taxon>Pterygota</taxon>
        <taxon>Neoptera</taxon>
        <taxon>Endopterygota</taxon>
        <taxon>Hymenoptera</taxon>
        <taxon>Apocrita</taxon>
        <taxon>Aculeata</taxon>
        <taxon>Formicoidea</taxon>
        <taxon>Formicidae</taxon>
        <taxon>Ponerinae</taxon>
        <taxon>Ponerini</taxon>
        <taxon>Harpegnathos</taxon>
    </lineage>
</organism>
<dbReference type="OrthoDB" id="10039931at2759"/>
<dbReference type="PANTHER" id="PTHR24379">
    <property type="entry name" value="KRAB AND ZINC FINGER DOMAIN-CONTAINING"/>
    <property type="match status" value="1"/>
</dbReference>
<evidence type="ECO:0000313" key="7">
    <source>
        <dbReference type="EMBL" id="EFN80625.1"/>
    </source>
</evidence>
<dbReference type="SUPFAM" id="SSF57667">
    <property type="entry name" value="beta-beta-alpha zinc fingers"/>
    <property type="match status" value="1"/>
</dbReference>